<dbReference type="SUPFAM" id="SSF53822">
    <property type="entry name" value="Periplasmic binding protein-like I"/>
    <property type="match status" value="1"/>
</dbReference>
<dbReference type="PANTHER" id="PTHR35271:SF1">
    <property type="entry name" value="ABC TRANSPORTER, SUBSTRATE-BINDING LIPOPROTEIN"/>
    <property type="match status" value="1"/>
</dbReference>
<dbReference type="EMBL" id="BKAJ01000031">
    <property type="protein sequence ID" value="GEP54674.1"/>
    <property type="molecule type" value="Genomic_DNA"/>
</dbReference>
<protein>
    <submittedName>
        <fullName evidence="1">ABC transporter substrate-binding protein</fullName>
    </submittedName>
</protein>
<comment type="caution">
    <text evidence="1">The sequence shown here is derived from an EMBL/GenBank/DDBJ whole genome shotgun (WGS) entry which is preliminary data.</text>
</comment>
<dbReference type="OrthoDB" id="9776955at2"/>
<evidence type="ECO:0000313" key="2">
    <source>
        <dbReference type="Proteomes" id="UP000321058"/>
    </source>
</evidence>
<proteinExistence type="predicted"/>
<name>A0A512N6Q9_9HYPH</name>
<keyword evidence="2" id="KW-1185">Reference proteome</keyword>
<dbReference type="InterPro" id="IPR028082">
    <property type="entry name" value="Peripla_BP_I"/>
</dbReference>
<dbReference type="PANTHER" id="PTHR35271">
    <property type="entry name" value="ABC TRANSPORTER, SUBSTRATE-BINDING LIPOPROTEIN-RELATED"/>
    <property type="match status" value="1"/>
</dbReference>
<dbReference type="InterPro" id="IPR007487">
    <property type="entry name" value="ABC_transpt-TYRBP-like"/>
</dbReference>
<organism evidence="1 2">
    <name type="scientific">Reyranella soli</name>
    <dbReference type="NCBI Taxonomy" id="1230389"/>
    <lineage>
        <taxon>Bacteria</taxon>
        <taxon>Pseudomonadati</taxon>
        <taxon>Pseudomonadota</taxon>
        <taxon>Alphaproteobacteria</taxon>
        <taxon>Hyphomicrobiales</taxon>
        <taxon>Reyranellaceae</taxon>
        <taxon>Reyranella</taxon>
    </lineage>
</organism>
<evidence type="ECO:0000313" key="1">
    <source>
        <dbReference type="EMBL" id="GEP54674.1"/>
    </source>
</evidence>
<sequence>MLAAAPLLWPLVARGQAAGRPARIGFLYPGVVSVTPTRIAALREGMAAVNYVNADRVEVVVKASEGDPAKLPSLATGLVDSKVDTILAISPSAVAAAKAATTTLPIVANDLESDPIRSGFVASLARPGGNITGVFSDFPDFGMKWLELLKEALPALSHAMVFWDPATGPTQLAAVKAASELLKVRISVVEVPAIAELQHAFSKADELNPEAVVILSSPIFGTNPKLIAELALAHRIPIATLFSEIARAGGLLSYGPNLLGTFQQTGTMVGKILQGAQPADLPVERPTKFELVINARTAKALGLSLPAAVLLRADDVVE</sequence>
<gene>
    <name evidence="1" type="ORF">RSO01_18400</name>
</gene>
<dbReference type="CDD" id="cd06325">
    <property type="entry name" value="PBP1_ABC_unchar_transporter"/>
    <property type="match status" value="1"/>
</dbReference>
<dbReference type="RefSeq" id="WP_147148428.1">
    <property type="nucleotide sequence ID" value="NZ_BKAJ01000031.1"/>
</dbReference>
<accession>A0A512N6Q9</accession>
<dbReference type="Proteomes" id="UP000321058">
    <property type="component" value="Unassembled WGS sequence"/>
</dbReference>
<dbReference type="Gene3D" id="3.40.50.2300">
    <property type="match status" value="2"/>
</dbReference>
<reference evidence="1 2" key="1">
    <citation type="submission" date="2019-07" db="EMBL/GenBank/DDBJ databases">
        <title>Whole genome shotgun sequence of Reyranella soli NBRC 108950.</title>
        <authorList>
            <person name="Hosoyama A."/>
            <person name="Uohara A."/>
            <person name="Ohji S."/>
            <person name="Ichikawa N."/>
        </authorList>
    </citation>
    <scope>NUCLEOTIDE SEQUENCE [LARGE SCALE GENOMIC DNA]</scope>
    <source>
        <strain evidence="1 2">NBRC 108950</strain>
    </source>
</reference>
<dbReference type="AlphaFoldDB" id="A0A512N6Q9"/>
<dbReference type="Pfam" id="PF04392">
    <property type="entry name" value="ABC_sub_bind"/>
    <property type="match status" value="1"/>
</dbReference>